<reference evidence="1 2" key="1">
    <citation type="submission" date="2015-01" db="EMBL/GenBank/DDBJ databases">
        <title>The Genome Sequence of Exophiala oligosperma CBS72588.</title>
        <authorList>
            <consortium name="The Broad Institute Genomics Platform"/>
            <person name="Cuomo C."/>
            <person name="de Hoog S."/>
            <person name="Gorbushina A."/>
            <person name="Stielow B."/>
            <person name="Teixiera M."/>
            <person name="Abouelleil A."/>
            <person name="Chapman S.B."/>
            <person name="Priest M."/>
            <person name="Young S.K."/>
            <person name="Wortman J."/>
            <person name="Nusbaum C."/>
            <person name="Birren B."/>
        </authorList>
    </citation>
    <scope>NUCLEOTIDE SEQUENCE [LARGE SCALE GENOMIC DNA]</scope>
    <source>
        <strain evidence="1 2">CBS 72588</strain>
    </source>
</reference>
<proteinExistence type="predicted"/>
<dbReference type="EMBL" id="KN847339">
    <property type="protein sequence ID" value="KIW39730.1"/>
    <property type="molecule type" value="Genomic_DNA"/>
</dbReference>
<name>A0A0D2DB70_9EURO</name>
<organism evidence="1 2">
    <name type="scientific">Exophiala oligosperma</name>
    <dbReference type="NCBI Taxonomy" id="215243"/>
    <lineage>
        <taxon>Eukaryota</taxon>
        <taxon>Fungi</taxon>
        <taxon>Dikarya</taxon>
        <taxon>Ascomycota</taxon>
        <taxon>Pezizomycotina</taxon>
        <taxon>Eurotiomycetes</taxon>
        <taxon>Chaetothyriomycetidae</taxon>
        <taxon>Chaetothyriales</taxon>
        <taxon>Herpotrichiellaceae</taxon>
        <taxon>Exophiala</taxon>
    </lineage>
</organism>
<dbReference type="AlphaFoldDB" id="A0A0D2DB70"/>
<protein>
    <submittedName>
        <fullName evidence="1">Uncharacterized protein</fullName>
    </submittedName>
</protein>
<dbReference type="HOGENOM" id="CLU_1885782_0_0_1"/>
<dbReference type="Proteomes" id="UP000053342">
    <property type="component" value="Unassembled WGS sequence"/>
</dbReference>
<keyword evidence="2" id="KW-1185">Reference proteome</keyword>
<evidence type="ECO:0000313" key="2">
    <source>
        <dbReference type="Proteomes" id="UP000053342"/>
    </source>
</evidence>
<evidence type="ECO:0000313" key="1">
    <source>
        <dbReference type="EMBL" id="KIW39730.1"/>
    </source>
</evidence>
<dbReference type="RefSeq" id="XP_016259946.1">
    <property type="nucleotide sequence ID" value="XM_016409638.1"/>
</dbReference>
<dbReference type="GeneID" id="27360393"/>
<accession>A0A0D2DB70</accession>
<gene>
    <name evidence="1" type="ORF">PV06_08319</name>
</gene>
<sequence>MILKLTDALPARRRTIRLRYAAVAATTTTTNTTSPKSVRHHCGARQPKSCQLSALPATRTSPGVQELTEPPTSLCTLRSKQCRLHPKKLLQRGPHLYFRKLAATSSTSKHRTGKAVLVLIHKPQGIITPKCYSFA</sequence>
<dbReference type="VEuPathDB" id="FungiDB:PV06_08319"/>